<comment type="caution">
    <text evidence="2">The sequence shown here is derived from an EMBL/GenBank/DDBJ whole genome shotgun (WGS) entry which is preliminary data.</text>
</comment>
<protein>
    <recommendedName>
        <fullName evidence="4">Mutant cadherin</fullName>
    </recommendedName>
</protein>
<dbReference type="Proteomes" id="UP001549921">
    <property type="component" value="Unassembled WGS sequence"/>
</dbReference>
<dbReference type="AlphaFoldDB" id="A0ABD0SQZ7"/>
<organism evidence="2 3">
    <name type="scientific">Loxostege sticticalis</name>
    <name type="common">Beet webworm moth</name>
    <dbReference type="NCBI Taxonomy" id="481309"/>
    <lineage>
        <taxon>Eukaryota</taxon>
        <taxon>Metazoa</taxon>
        <taxon>Ecdysozoa</taxon>
        <taxon>Arthropoda</taxon>
        <taxon>Hexapoda</taxon>
        <taxon>Insecta</taxon>
        <taxon>Pterygota</taxon>
        <taxon>Neoptera</taxon>
        <taxon>Endopterygota</taxon>
        <taxon>Lepidoptera</taxon>
        <taxon>Glossata</taxon>
        <taxon>Ditrysia</taxon>
        <taxon>Pyraloidea</taxon>
        <taxon>Crambidae</taxon>
        <taxon>Pyraustinae</taxon>
        <taxon>Loxostege</taxon>
    </lineage>
</organism>
<feature type="compositionally biased region" description="Basic and acidic residues" evidence="1">
    <location>
        <begin position="213"/>
        <end position="227"/>
    </location>
</feature>
<evidence type="ECO:0000313" key="2">
    <source>
        <dbReference type="EMBL" id="KAL0822258.1"/>
    </source>
</evidence>
<evidence type="ECO:0000313" key="3">
    <source>
        <dbReference type="Proteomes" id="UP001549921"/>
    </source>
</evidence>
<feature type="compositionally biased region" description="Polar residues" evidence="1">
    <location>
        <begin position="248"/>
        <end position="277"/>
    </location>
</feature>
<evidence type="ECO:0008006" key="4">
    <source>
        <dbReference type="Google" id="ProtNLM"/>
    </source>
</evidence>
<reference evidence="2 3" key="1">
    <citation type="submission" date="2024-06" db="EMBL/GenBank/DDBJ databases">
        <title>A chromosome-level genome assembly of beet webworm, Loxostege sticticalis.</title>
        <authorList>
            <person name="Zhang Y."/>
        </authorList>
    </citation>
    <scope>NUCLEOTIDE SEQUENCE [LARGE SCALE GENOMIC DNA]</scope>
    <source>
        <strain evidence="2">AQ028</strain>
        <tissue evidence="2">Male pupae</tissue>
    </source>
</reference>
<dbReference type="EMBL" id="JBEDNZ010000016">
    <property type="protein sequence ID" value="KAL0822258.1"/>
    <property type="molecule type" value="Genomic_DNA"/>
</dbReference>
<gene>
    <name evidence="2" type="ORF">ABMA28_004380</name>
</gene>
<name>A0ABD0SQZ7_LOXSC</name>
<accession>A0ABD0SQZ7</accession>
<sequence length="434" mass="49071">MANVVKCSVCNIVIDELLSYIQNKVSIADEETLVRICTTAFTSEEIKNSKKLLFESIPTDKRKIVRKSKGKEDRDVADIISLFKSEEPDNIPVFVARQLDKLPPILWDHLDCSKLLKDMITMKSEIEAIRTTYATLQCVNELKTEFRRLKTDSLPPATSLFKVNTKRGAWLDSGPMGLSHEYDVSTNEISTQNSLNQKSPSSQPEILRVEQNKQAEHNQNDHQRSSVERAQASAGAGNGEGGVRPIVSQESSGPTGSVVTSDTTSMTGTQLREQLTASDKAGDRCALKLSESERSSNDNTEKWQKVVYRKKQNKYRYSGKSGIARDLECTFRAADKKIPMFITNVHISATERDIINHIYNKTQERVFLEKINMKVERGHKAYKFMISESNLSIYMDESFWPEGVLFRRFVNFKHKKTNAAVSASVDVLNKENNE</sequence>
<proteinExistence type="predicted"/>
<evidence type="ECO:0000256" key="1">
    <source>
        <dbReference type="SAM" id="MobiDB-lite"/>
    </source>
</evidence>
<feature type="region of interest" description="Disordered" evidence="1">
    <location>
        <begin position="213"/>
        <end position="283"/>
    </location>
</feature>